<accession>A0AAD2CTT2</accession>
<name>A0AAD2CTT2_9STRA</name>
<feature type="region of interest" description="Disordered" evidence="6">
    <location>
        <begin position="1"/>
        <end position="21"/>
    </location>
</feature>
<gene>
    <name evidence="9" type="ORF">CYCCA115_LOCUS8956</name>
</gene>
<keyword evidence="3" id="KW-0812">Transmembrane</keyword>
<evidence type="ECO:0000259" key="8">
    <source>
        <dbReference type="Pfam" id="PF24160"/>
    </source>
</evidence>
<dbReference type="InterPro" id="IPR054549">
    <property type="entry name" value="UVB_sens_RUS_dom"/>
</dbReference>
<dbReference type="Pfam" id="PF04884">
    <property type="entry name" value="UVB_sens_prot"/>
    <property type="match status" value="1"/>
</dbReference>
<organism evidence="9 10">
    <name type="scientific">Cylindrotheca closterium</name>
    <dbReference type="NCBI Taxonomy" id="2856"/>
    <lineage>
        <taxon>Eukaryota</taxon>
        <taxon>Sar</taxon>
        <taxon>Stramenopiles</taxon>
        <taxon>Ochrophyta</taxon>
        <taxon>Bacillariophyta</taxon>
        <taxon>Bacillariophyceae</taxon>
        <taxon>Bacillariophycidae</taxon>
        <taxon>Bacillariales</taxon>
        <taxon>Bacillariaceae</taxon>
        <taxon>Cylindrotheca</taxon>
    </lineage>
</organism>
<dbReference type="Proteomes" id="UP001295423">
    <property type="component" value="Unassembled WGS sequence"/>
</dbReference>
<dbReference type="PANTHER" id="PTHR12770:SF31">
    <property type="entry name" value="RUS FAMILY MEMBER 1"/>
    <property type="match status" value="1"/>
</dbReference>
<sequence>MKFRIREYDKGPDGDSKTPDKESFHSEYILFTTNDNEVSSTVTTKSRYFYESLNITKVLSDLFLPIGYPDSVDKSYLPYQLYDGLQGLCSYWRGVVSTKAVLEASGVGNSEATAFSAAIQWALRDGTGMIGGLVFSYVCSSYFDTHVKEFRLFADVINDVALTLDMFAPIAPAEYSLFILSLSTFCKTMCGMSAGATKGRITQHFASDNGNMADLTAKESTQETLVSLLGMIGGVYVARWLEDAPISVTWWIFWFLTAVHVWANYKGVMIIKLATLNPERTDGLFRDIVQTLVDNHDGGNDMDEGKLQAIVQRAPSPDTVSESLLHSTWTLFFPRLVLSKPLILKYLDCIQAFQQESYILGYGGGRRIYIWLGVDARKVDRLQGYVHAMLIRGLLDQGKEWSVELVQRSLVHVKQLFHVRHPLRGQSKYSLLSCLEDKGWDFHSRLYLGYTDARIEWSNIKED</sequence>
<evidence type="ECO:0000256" key="2">
    <source>
        <dbReference type="ARBA" id="ARBA00007558"/>
    </source>
</evidence>
<feature type="domain" description="Root UVB sensitive protein C-terminal" evidence="8">
    <location>
        <begin position="349"/>
        <end position="457"/>
    </location>
</feature>
<dbReference type="Pfam" id="PF24160">
    <property type="entry name" value="UVB_sens_C"/>
    <property type="match status" value="1"/>
</dbReference>
<evidence type="ECO:0000256" key="5">
    <source>
        <dbReference type="ARBA" id="ARBA00023136"/>
    </source>
</evidence>
<keyword evidence="10" id="KW-1185">Reference proteome</keyword>
<keyword evidence="4" id="KW-1133">Transmembrane helix</keyword>
<dbReference type="InterPro" id="IPR055412">
    <property type="entry name" value="UVB_sens_C"/>
</dbReference>
<comment type="similarity">
    <text evidence="2">Belongs to the RUS1 family.</text>
</comment>
<dbReference type="PANTHER" id="PTHR12770">
    <property type="entry name" value="RUS1 FAMILY PROTEIN C16ORF58"/>
    <property type="match status" value="1"/>
</dbReference>
<evidence type="ECO:0000256" key="3">
    <source>
        <dbReference type="ARBA" id="ARBA00022692"/>
    </source>
</evidence>
<evidence type="ECO:0000256" key="4">
    <source>
        <dbReference type="ARBA" id="ARBA00022989"/>
    </source>
</evidence>
<comment type="subcellular location">
    <subcellularLocation>
        <location evidence="1">Membrane</location>
    </subcellularLocation>
</comment>
<protein>
    <recommendedName>
        <fullName evidence="11">RUS1 family protein</fullName>
    </recommendedName>
</protein>
<evidence type="ECO:0000313" key="9">
    <source>
        <dbReference type="EMBL" id="CAJ1944575.1"/>
    </source>
</evidence>
<dbReference type="AlphaFoldDB" id="A0AAD2CTT2"/>
<feature type="domain" description="Protein root UVB sensitive/RUS" evidence="7">
    <location>
        <begin position="54"/>
        <end position="290"/>
    </location>
</feature>
<reference evidence="9" key="1">
    <citation type="submission" date="2023-08" db="EMBL/GenBank/DDBJ databases">
        <authorList>
            <person name="Audoor S."/>
            <person name="Bilcke G."/>
        </authorList>
    </citation>
    <scope>NUCLEOTIDE SEQUENCE</scope>
</reference>
<keyword evidence="5" id="KW-0472">Membrane</keyword>
<evidence type="ECO:0000256" key="1">
    <source>
        <dbReference type="ARBA" id="ARBA00004370"/>
    </source>
</evidence>
<evidence type="ECO:0000256" key="6">
    <source>
        <dbReference type="SAM" id="MobiDB-lite"/>
    </source>
</evidence>
<dbReference type="InterPro" id="IPR006968">
    <property type="entry name" value="RUS_fam"/>
</dbReference>
<comment type="caution">
    <text evidence="9">The sequence shown here is derived from an EMBL/GenBank/DDBJ whole genome shotgun (WGS) entry which is preliminary data.</text>
</comment>
<evidence type="ECO:0008006" key="11">
    <source>
        <dbReference type="Google" id="ProtNLM"/>
    </source>
</evidence>
<evidence type="ECO:0000259" key="7">
    <source>
        <dbReference type="Pfam" id="PF04884"/>
    </source>
</evidence>
<dbReference type="EMBL" id="CAKOGP040001224">
    <property type="protein sequence ID" value="CAJ1944575.1"/>
    <property type="molecule type" value="Genomic_DNA"/>
</dbReference>
<evidence type="ECO:0000313" key="10">
    <source>
        <dbReference type="Proteomes" id="UP001295423"/>
    </source>
</evidence>
<proteinExistence type="inferred from homology"/>
<dbReference type="GO" id="GO:0016020">
    <property type="term" value="C:membrane"/>
    <property type="evidence" value="ECO:0007669"/>
    <property type="project" value="UniProtKB-SubCell"/>
</dbReference>